<name>A0A6J5KKA6_9CAUD</name>
<dbReference type="GO" id="GO:0008234">
    <property type="term" value="F:cysteine-type peptidase activity"/>
    <property type="evidence" value="ECO:0007669"/>
    <property type="project" value="UniProtKB-KW"/>
</dbReference>
<dbReference type="InterPro" id="IPR038765">
    <property type="entry name" value="Papain-like_cys_pep_sf"/>
</dbReference>
<gene>
    <name evidence="6" type="ORF">UFOVP36_75</name>
</gene>
<protein>
    <submittedName>
        <fullName evidence="6">Phage_NlpC_fam, putative phage cell wall peptidase, NlpC/P60 family</fullName>
    </submittedName>
</protein>
<evidence type="ECO:0000256" key="3">
    <source>
        <dbReference type="ARBA" id="ARBA00022801"/>
    </source>
</evidence>
<keyword evidence="2" id="KW-0645">Protease</keyword>
<accession>A0A6J5KKA6</accession>
<keyword evidence="3" id="KW-0378">Hydrolase</keyword>
<evidence type="ECO:0000259" key="5">
    <source>
        <dbReference type="PROSITE" id="PS51935"/>
    </source>
</evidence>
<dbReference type="Pfam" id="PF00877">
    <property type="entry name" value="NLPC_P60"/>
    <property type="match status" value="1"/>
</dbReference>
<proteinExistence type="inferred from homology"/>
<evidence type="ECO:0000313" key="6">
    <source>
        <dbReference type="EMBL" id="CAB4122658.1"/>
    </source>
</evidence>
<evidence type="ECO:0000256" key="2">
    <source>
        <dbReference type="ARBA" id="ARBA00022670"/>
    </source>
</evidence>
<comment type="similarity">
    <text evidence="1">Belongs to the peptidase C40 family.</text>
</comment>
<dbReference type="Gene3D" id="3.90.1720.10">
    <property type="entry name" value="endopeptidase domain like (from Nostoc punctiforme)"/>
    <property type="match status" value="1"/>
</dbReference>
<reference evidence="6" key="1">
    <citation type="submission" date="2020-04" db="EMBL/GenBank/DDBJ databases">
        <authorList>
            <person name="Chiriac C."/>
            <person name="Salcher M."/>
            <person name="Ghai R."/>
            <person name="Kavagutti S V."/>
        </authorList>
    </citation>
    <scope>NUCLEOTIDE SEQUENCE</scope>
</reference>
<dbReference type="EMBL" id="LR796164">
    <property type="protein sequence ID" value="CAB4122658.1"/>
    <property type="molecule type" value="Genomic_DNA"/>
</dbReference>
<organism evidence="6">
    <name type="scientific">uncultured Caudovirales phage</name>
    <dbReference type="NCBI Taxonomy" id="2100421"/>
    <lineage>
        <taxon>Viruses</taxon>
        <taxon>Duplodnaviria</taxon>
        <taxon>Heunggongvirae</taxon>
        <taxon>Uroviricota</taxon>
        <taxon>Caudoviricetes</taxon>
        <taxon>Peduoviridae</taxon>
        <taxon>Maltschvirus</taxon>
        <taxon>Maltschvirus maltsch</taxon>
    </lineage>
</organism>
<dbReference type="GO" id="GO:0006508">
    <property type="term" value="P:proteolysis"/>
    <property type="evidence" value="ECO:0007669"/>
    <property type="project" value="UniProtKB-KW"/>
</dbReference>
<feature type="domain" description="NlpC/P60" evidence="5">
    <location>
        <begin position="1"/>
        <end position="137"/>
    </location>
</feature>
<dbReference type="GO" id="GO:0001897">
    <property type="term" value="P:symbiont-mediated cytolysis of host cell"/>
    <property type="evidence" value="ECO:0007669"/>
    <property type="project" value="UniProtKB-ARBA"/>
</dbReference>
<dbReference type="SUPFAM" id="SSF54001">
    <property type="entry name" value="Cysteine proteinases"/>
    <property type="match status" value="1"/>
</dbReference>
<dbReference type="InterPro" id="IPR000064">
    <property type="entry name" value="NLP_P60_dom"/>
</dbReference>
<evidence type="ECO:0000256" key="1">
    <source>
        <dbReference type="ARBA" id="ARBA00007074"/>
    </source>
</evidence>
<keyword evidence="4" id="KW-0788">Thiol protease</keyword>
<evidence type="ECO:0000256" key="4">
    <source>
        <dbReference type="ARBA" id="ARBA00022807"/>
    </source>
</evidence>
<sequence>MERQLPLWAAEYVGIPYKPHGRDRLGCDCWGLLCMIWREQLGGNLPEYEGVDWYRGQKPSVIGSDAIEYASKFRQVPIDEARLGDGILMRMRGHPFHVGLVLTPGWMIHTHEEANSVIEPYRTMTWEKRISAIYRPD</sequence>
<dbReference type="PROSITE" id="PS51935">
    <property type="entry name" value="NLPC_P60"/>
    <property type="match status" value="1"/>
</dbReference>